<reference evidence="1" key="1">
    <citation type="submission" date="2018-01" db="EMBL/GenBank/DDBJ databases">
        <authorList>
            <person name="Krukenberg V."/>
        </authorList>
    </citation>
    <scope>NUCLEOTIDE SEQUENCE</scope>
    <source>
        <strain evidence="1">E20ANME2</strain>
    </source>
</reference>
<keyword evidence="1" id="KW-0255">Endonuclease</keyword>
<proteinExistence type="predicted"/>
<dbReference type="EMBL" id="PQXF01000005">
    <property type="protein sequence ID" value="PXF61496.1"/>
    <property type="molecule type" value="Genomic_DNA"/>
</dbReference>
<evidence type="ECO:0000313" key="1">
    <source>
        <dbReference type="EMBL" id="PXF61496.1"/>
    </source>
</evidence>
<comment type="caution">
    <text evidence="1">The sequence shown here is derived from an EMBL/GenBank/DDBJ whole genome shotgun (WGS) entry which is preliminary data.</text>
</comment>
<name>A0AC61L535_9EURY</name>
<accession>A0AC61L535</accession>
<organism evidence="1 2">
    <name type="scientific">Candidatus Methanogaster sp</name>
    <dbReference type="NCBI Taxonomy" id="3386292"/>
    <lineage>
        <taxon>Archaea</taxon>
        <taxon>Methanobacteriati</taxon>
        <taxon>Methanobacteriota</taxon>
        <taxon>Stenosarchaea group</taxon>
        <taxon>Methanomicrobia</taxon>
        <taxon>Methanosarcinales</taxon>
        <taxon>ANME-2 cluster</taxon>
        <taxon>Candidatus Methanogasteraceae</taxon>
        <taxon>Candidatus Methanogaster</taxon>
    </lineage>
</organism>
<protein>
    <submittedName>
        <fullName evidence="1">Endonuclease III</fullName>
    </submittedName>
</protein>
<sequence>MNPTIDEIVRILKDQNTKFAASAITKVAGERDPFLVLISCLLSLRTKDAVTSAASNRFFSLAKTPEEMLQLSTTDIENAIYPVGFYRRKAVQIREISKTLIEENDSKVPDEIDDLLKLKGVGRKTANIVVTRGFGKPGIAVDTHVHRISNRLGLVLTKMPDKTEFELRRILPEEYWLDFNDLLVVHGQNVCTPISPRCSECPISGYCRKVGVARSR</sequence>
<evidence type="ECO:0000313" key="2">
    <source>
        <dbReference type="Proteomes" id="UP000248329"/>
    </source>
</evidence>
<keyword evidence="1" id="KW-0540">Nuclease</keyword>
<keyword evidence="1" id="KW-0378">Hydrolase</keyword>
<dbReference type="Proteomes" id="UP000248329">
    <property type="component" value="Unassembled WGS sequence"/>
</dbReference>
<gene>
    <name evidence="1" type="ORF">C4B59_04480</name>
</gene>